<sequence>MHTRFNRRWIKGGMTLCLVTEKIKETATKETFNYRHRSASALPSSSA</sequence>
<evidence type="ECO:0000313" key="1">
    <source>
        <dbReference type="EMBL" id="MBW81557.1"/>
    </source>
</evidence>
<name>A0A2P2IK26_RHIMU</name>
<accession>A0A2P2IK26</accession>
<dbReference type="AlphaFoldDB" id="A0A2P2IK26"/>
<proteinExistence type="predicted"/>
<protein>
    <submittedName>
        <fullName evidence="1">Uncharacterized protein</fullName>
    </submittedName>
</protein>
<reference evidence="1" key="1">
    <citation type="submission" date="2018-02" db="EMBL/GenBank/DDBJ databases">
        <title>Rhizophora mucronata_Transcriptome.</title>
        <authorList>
            <person name="Meera S.P."/>
            <person name="Sreeshan A."/>
            <person name="Augustine A."/>
        </authorList>
    </citation>
    <scope>NUCLEOTIDE SEQUENCE</scope>
    <source>
        <tissue evidence="1">Leaf</tissue>
    </source>
</reference>
<organism evidence="1">
    <name type="scientific">Rhizophora mucronata</name>
    <name type="common">Asiatic mangrove</name>
    <dbReference type="NCBI Taxonomy" id="61149"/>
    <lineage>
        <taxon>Eukaryota</taxon>
        <taxon>Viridiplantae</taxon>
        <taxon>Streptophyta</taxon>
        <taxon>Embryophyta</taxon>
        <taxon>Tracheophyta</taxon>
        <taxon>Spermatophyta</taxon>
        <taxon>Magnoliopsida</taxon>
        <taxon>eudicotyledons</taxon>
        <taxon>Gunneridae</taxon>
        <taxon>Pentapetalae</taxon>
        <taxon>rosids</taxon>
        <taxon>fabids</taxon>
        <taxon>Malpighiales</taxon>
        <taxon>Rhizophoraceae</taxon>
        <taxon>Rhizophora</taxon>
    </lineage>
</organism>
<dbReference type="EMBL" id="GGEC01001074">
    <property type="protein sequence ID" value="MBW81557.1"/>
    <property type="molecule type" value="Transcribed_RNA"/>
</dbReference>